<dbReference type="InterPro" id="IPR051781">
    <property type="entry name" value="Metallo-dep_Hydrolase"/>
</dbReference>
<dbReference type="GO" id="GO:0016810">
    <property type="term" value="F:hydrolase activity, acting on carbon-nitrogen (but not peptide) bonds"/>
    <property type="evidence" value="ECO:0007669"/>
    <property type="project" value="InterPro"/>
</dbReference>
<dbReference type="PANTHER" id="PTHR43135">
    <property type="entry name" value="ALPHA-D-RIBOSE 1-METHYLPHOSPHONATE 5-TRIPHOSPHATE DIPHOSPHATASE"/>
    <property type="match status" value="1"/>
</dbReference>
<dbReference type="AlphaFoldDB" id="A0A518EYE9"/>
<dbReference type="InterPro" id="IPR011059">
    <property type="entry name" value="Metal-dep_hydrolase_composite"/>
</dbReference>
<dbReference type="Gene3D" id="3.20.20.140">
    <property type="entry name" value="Metal-dependent hydrolases"/>
    <property type="match status" value="1"/>
</dbReference>
<evidence type="ECO:0000313" key="3">
    <source>
        <dbReference type="EMBL" id="QDV09103.1"/>
    </source>
</evidence>
<reference evidence="3 4" key="1">
    <citation type="submission" date="2019-02" db="EMBL/GenBank/DDBJ databases">
        <title>Deep-cultivation of Planctomycetes and their phenomic and genomic characterization uncovers novel biology.</title>
        <authorList>
            <person name="Wiegand S."/>
            <person name="Jogler M."/>
            <person name="Boedeker C."/>
            <person name="Pinto D."/>
            <person name="Vollmers J."/>
            <person name="Rivas-Marin E."/>
            <person name="Kohn T."/>
            <person name="Peeters S.H."/>
            <person name="Heuer A."/>
            <person name="Rast P."/>
            <person name="Oberbeckmann S."/>
            <person name="Bunk B."/>
            <person name="Jeske O."/>
            <person name="Meyerdierks A."/>
            <person name="Storesund J.E."/>
            <person name="Kallscheuer N."/>
            <person name="Luecker S."/>
            <person name="Lage O.M."/>
            <person name="Pohl T."/>
            <person name="Merkel B.J."/>
            <person name="Hornburger P."/>
            <person name="Mueller R.-W."/>
            <person name="Bruemmer F."/>
            <person name="Labrenz M."/>
            <person name="Spormann A.M."/>
            <person name="Op den Camp H."/>
            <person name="Overmann J."/>
            <person name="Amann R."/>
            <person name="Jetten M.S.M."/>
            <person name="Mascher T."/>
            <person name="Medema M.H."/>
            <person name="Devos D.P."/>
            <person name="Kaster A.-K."/>
            <person name="Ovreas L."/>
            <person name="Rohde M."/>
            <person name="Galperin M.Y."/>
            <person name="Jogler C."/>
        </authorList>
    </citation>
    <scope>NUCLEOTIDE SEQUENCE [LARGE SCALE GENOMIC DNA]</scope>
    <source>
        <strain evidence="3 4">Poly30</strain>
    </source>
</reference>
<feature type="compositionally biased region" description="Acidic residues" evidence="1">
    <location>
        <begin position="56"/>
        <end position="76"/>
    </location>
</feature>
<dbReference type="InterPro" id="IPR006680">
    <property type="entry name" value="Amidohydro-rel"/>
</dbReference>
<feature type="region of interest" description="Disordered" evidence="1">
    <location>
        <begin position="228"/>
        <end position="247"/>
    </location>
</feature>
<gene>
    <name evidence="3" type="ORF">Poly30_46600</name>
</gene>
<sequence>MKQLQSIEGPGAPAGLAGRISFLGLASSVLLLGASAISLTGPALASYSPPTPAAFQDEEDDSEDAEEGKKEEEEDDKFLALVGGEIHTGLGGVLRNATLLAKNGKIHSFGYDVDVPEGAEVVDLGGMRVYPGLIAVSSSGLFGGGGDLANSVDPYSQNMTLALAAGITTAVNGNTVAKLKRGHVKGLVVKEDAFESLSYSNGNPQGQLKVNENFQRASEYLREYRAYEEEKRSNKDAKEPSRKGVDDKSVSILRGEIRPRFAANSRTDLMEIAELAQRFGFRPIVEGAREGWTIADHLGRAGVTAIVTPRTRRGKDERQVAEGGSSIENAAKLYQHGVPVVVVPASNGISLGGIVGQDLLHLPIEAGFAIRGGLPEQAALESITLEAARVLGVDYRIGSIEVGKDADLIVTDGDLLHYQTFVQWAIVDGEIVYDKQEEMFFAHIRPRPESALAPEKTVDAGEEGAIDPEGEEEDGDGDDDDEDEDEDEDSEDK</sequence>
<dbReference type="OrthoDB" id="9802793at2"/>
<feature type="region of interest" description="Disordered" evidence="1">
    <location>
        <begin position="47"/>
        <end position="76"/>
    </location>
</feature>
<dbReference type="SUPFAM" id="SSF51556">
    <property type="entry name" value="Metallo-dependent hydrolases"/>
    <property type="match status" value="1"/>
</dbReference>
<dbReference type="RefSeq" id="WP_145202915.1">
    <property type="nucleotide sequence ID" value="NZ_CP036434.1"/>
</dbReference>
<dbReference type="InterPro" id="IPR032466">
    <property type="entry name" value="Metal_Hydrolase"/>
</dbReference>
<dbReference type="Pfam" id="PF01979">
    <property type="entry name" value="Amidohydro_1"/>
    <property type="match status" value="1"/>
</dbReference>
<evidence type="ECO:0000259" key="2">
    <source>
        <dbReference type="Pfam" id="PF01979"/>
    </source>
</evidence>
<feature type="region of interest" description="Disordered" evidence="1">
    <location>
        <begin position="451"/>
        <end position="493"/>
    </location>
</feature>
<dbReference type="Proteomes" id="UP000320390">
    <property type="component" value="Chromosome"/>
</dbReference>
<name>A0A518EYE9_9BACT</name>
<dbReference type="Gene3D" id="2.30.40.10">
    <property type="entry name" value="Urease, subunit C, domain 1"/>
    <property type="match status" value="1"/>
</dbReference>
<dbReference type="EMBL" id="CP036434">
    <property type="protein sequence ID" value="QDV09103.1"/>
    <property type="molecule type" value="Genomic_DNA"/>
</dbReference>
<dbReference type="PANTHER" id="PTHR43135:SF3">
    <property type="entry name" value="ALPHA-D-RIBOSE 1-METHYLPHOSPHONATE 5-TRIPHOSPHATE DIPHOSPHATASE"/>
    <property type="match status" value="1"/>
</dbReference>
<accession>A0A518EYE9</accession>
<feature type="compositionally biased region" description="Acidic residues" evidence="1">
    <location>
        <begin position="460"/>
        <end position="493"/>
    </location>
</feature>
<feature type="domain" description="Amidohydrolase-related" evidence="2">
    <location>
        <begin position="296"/>
        <end position="422"/>
    </location>
</feature>
<keyword evidence="4" id="KW-1185">Reference proteome</keyword>
<evidence type="ECO:0000313" key="4">
    <source>
        <dbReference type="Proteomes" id="UP000320390"/>
    </source>
</evidence>
<evidence type="ECO:0000256" key="1">
    <source>
        <dbReference type="SAM" id="MobiDB-lite"/>
    </source>
</evidence>
<organism evidence="3 4">
    <name type="scientific">Saltatorellus ferox</name>
    <dbReference type="NCBI Taxonomy" id="2528018"/>
    <lineage>
        <taxon>Bacteria</taxon>
        <taxon>Pseudomonadati</taxon>
        <taxon>Planctomycetota</taxon>
        <taxon>Planctomycetia</taxon>
        <taxon>Planctomycetia incertae sedis</taxon>
        <taxon>Saltatorellus</taxon>
    </lineage>
</organism>
<proteinExistence type="predicted"/>
<protein>
    <submittedName>
        <fullName evidence="3">Imidazolonepropionase</fullName>
    </submittedName>
</protein>
<dbReference type="SUPFAM" id="SSF51338">
    <property type="entry name" value="Composite domain of metallo-dependent hydrolases"/>
    <property type="match status" value="1"/>
</dbReference>